<dbReference type="Gene3D" id="3.40.50.150">
    <property type="entry name" value="Vaccinia Virus protein VP39"/>
    <property type="match status" value="1"/>
</dbReference>
<reference evidence="3 5" key="2">
    <citation type="submission" date="2018-12" db="EMBL/GenBank/DDBJ databases">
        <authorList>
            <consortium name="Pathogen Informatics"/>
        </authorList>
    </citation>
    <scope>NUCLEOTIDE SEQUENCE [LARGE SCALE GENOMIC DNA]</scope>
    <source>
        <strain evidence="3 5">NCTC12735</strain>
        <plasmid evidence="5">11</plasmid>
    </source>
</reference>
<keyword evidence="4" id="KW-1185">Reference proteome</keyword>
<keyword evidence="2" id="KW-0830">Ubiquinone</keyword>
<keyword evidence="2" id="KW-0808">Transferase</keyword>
<organism evidence="2 4">
    <name type="scientific">Legionella adelaidensis</name>
    <dbReference type="NCBI Taxonomy" id="45056"/>
    <lineage>
        <taxon>Bacteria</taxon>
        <taxon>Pseudomonadati</taxon>
        <taxon>Pseudomonadota</taxon>
        <taxon>Gammaproteobacteria</taxon>
        <taxon>Legionellales</taxon>
        <taxon>Legionellaceae</taxon>
        <taxon>Legionella</taxon>
    </lineage>
</organism>
<protein>
    <submittedName>
        <fullName evidence="2">Ubiquinone/menaquinone biosynthesis methyltransferase</fullName>
    </submittedName>
</protein>
<dbReference type="STRING" id="45056.Lade_1494"/>
<dbReference type="PATRIC" id="fig|45056.6.peg.1543"/>
<dbReference type="EMBL" id="LR134420">
    <property type="protein sequence ID" value="VEH85074.1"/>
    <property type="molecule type" value="Genomic_DNA"/>
</dbReference>
<dbReference type="Pfam" id="PF08241">
    <property type="entry name" value="Methyltransf_11"/>
    <property type="match status" value="1"/>
</dbReference>
<geneLocation type="plasmid" evidence="3 5">
    <name>11</name>
</geneLocation>
<name>A0A0W0R259_9GAMM</name>
<reference evidence="2 4" key="1">
    <citation type="submission" date="2015-11" db="EMBL/GenBank/DDBJ databases">
        <title>Identification of large and diverse effector repertoires of 38 Legionella species.</title>
        <authorList>
            <person name="Burstein D."/>
            <person name="Amaro F."/>
            <person name="Zusman T."/>
            <person name="Lifshitz Z."/>
            <person name="Cohen O."/>
            <person name="Gilbert J.A."/>
            <person name="Pupko T."/>
            <person name="Shuman H.A."/>
            <person name="Segal G."/>
        </authorList>
    </citation>
    <scope>NUCLEOTIDE SEQUENCE [LARGE SCALE GENOMIC DNA]</scope>
    <source>
        <strain evidence="2 4">1762-AUS-E</strain>
    </source>
</reference>
<dbReference type="PANTHER" id="PTHR45180">
    <property type="entry name" value="OS01G0307686 PROTEIN"/>
    <property type="match status" value="1"/>
</dbReference>
<gene>
    <name evidence="2" type="ORF">Lade_1494</name>
    <name evidence="3" type="ORF">NCTC12735_00696</name>
</gene>
<dbReference type="InterPro" id="IPR029063">
    <property type="entry name" value="SAM-dependent_MTases_sf"/>
</dbReference>
<dbReference type="GO" id="GO:0032259">
    <property type="term" value="P:methylation"/>
    <property type="evidence" value="ECO:0007669"/>
    <property type="project" value="UniProtKB-KW"/>
</dbReference>
<dbReference type="OrthoDB" id="9797252at2"/>
<keyword evidence="2" id="KW-0489">Methyltransferase</keyword>
<accession>A0A0W0R259</accession>
<dbReference type="InterPro" id="IPR013216">
    <property type="entry name" value="Methyltransf_11"/>
</dbReference>
<dbReference type="EMBL" id="LNKA01000007">
    <property type="protein sequence ID" value="KTC65180.1"/>
    <property type="molecule type" value="Genomic_DNA"/>
</dbReference>
<evidence type="ECO:0000313" key="2">
    <source>
        <dbReference type="EMBL" id="KTC65180.1"/>
    </source>
</evidence>
<evidence type="ECO:0000313" key="5">
    <source>
        <dbReference type="Proteomes" id="UP000281170"/>
    </source>
</evidence>
<keyword evidence="3" id="KW-0614">Plasmid</keyword>
<evidence type="ECO:0000259" key="1">
    <source>
        <dbReference type="Pfam" id="PF08241"/>
    </source>
</evidence>
<dbReference type="CDD" id="cd02440">
    <property type="entry name" value="AdoMet_MTases"/>
    <property type="match status" value="1"/>
</dbReference>
<sequence length="248" mass="29149">MNYLDHFSSKSAKYLSTRPTYPKEMFQFFKELVPPKCTVWDCGTGNGQAAYGLAKCFQHVIGTDRSLEQLKLAKRRENILYVCSPAEKTPIPSNTIDFITIAQALHWFDLPLFYEEVIRVAREEAYLAAWCYSLCQITPQIDRIVAHLYEQILGEQYWPKERIYIEEEYKTIPFPFKRIESPAFVIRKKMNLYDFLGYLNTWSAVKEYERREGKNPLGIILNDLQSAWDRIDKKLDTLWPIHMLVGKV</sequence>
<proteinExistence type="predicted"/>
<evidence type="ECO:0000313" key="3">
    <source>
        <dbReference type="EMBL" id="VEH85074.1"/>
    </source>
</evidence>
<evidence type="ECO:0000313" key="4">
    <source>
        <dbReference type="Proteomes" id="UP000054859"/>
    </source>
</evidence>
<dbReference type="Proteomes" id="UP000281170">
    <property type="component" value="Plasmid 11"/>
</dbReference>
<dbReference type="AlphaFoldDB" id="A0A0W0R259"/>
<dbReference type="PANTHER" id="PTHR45180:SF1">
    <property type="entry name" value="OS01G0307686 PROTEIN"/>
    <property type="match status" value="1"/>
</dbReference>
<dbReference type="Proteomes" id="UP000054859">
    <property type="component" value="Unassembled WGS sequence"/>
</dbReference>
<dbReference type="SUPFAM" id="SSF53335">
    <property type="entry name" value="S-adenosyl-L-methionine-dependent methyltransferases"/>
    <property type="match status" value="1"/>
</dbReference>
<dbReference type="KEGG" id="ladl:NCTC12735_00696"/>
<dbReference type="GO" id="GO:0008757">
    <property type="term" value="F:S-adenosylmethionine-dependent methyltransferase activity"/>
    <property type="evidence" value="ECO:0007669"/>
    <property type="project" value="InterPro"/>
</dbReference>
<feature type="domain" description="Methyltransferase type 11" evidence="1">
    <location>
        <begin position="41"/>
        <end position="128"/>
    </location>
</feature>